<feature type="signal peptide" evidence="1">
    <location>
        <begin position="1"/>
        <end position="21"/>
    </location>
</feature>
<comment type="caution">
    <text evidence="2">The sequence shown here is derived from an EMBL/GenBank/DDBJ whole genome shotgun (WGS) entry which is preliminary data.</text>
</comment>
<name>A0ABD0MP72_CIRMR</name>
<gene>
    <name evidence="2" type="ORF">M9458_054160</name>
</gene>
<keyword evidence="1" id="KW-0732">Signal</keyword>
<proteinExistence type="predicted"/>
<evidence type="ECO:0000313" key="2">
    <source>
        <dbReference type="EMBL" id="KAL0150567.1"/>
    </source>
</evidence>
<keyword evidence="3" id="KW-1185">Reference proteome</keyword>
<evidence type="ECO:0000256" key="1">
    <source>
        <dbReference type="SAM" id="SignalP"/>
    </source>
</evidence>
<evidence type="ECO:0000313" key="3">
    <source>
        <dbReference type="Proteomes" id="UP001529510"/>
    </source>
</evidence>
<feature type="chain" id="PRO_5044779388" evidence="1">
    <location>
        <begin position="22"/>
        <end position="107"/>
    </location>
</feature>
<accession>A0ABD0MP72</accession>
<organism evidence="2 3">
    <name type="scientific">Cirrhinus mrigala</name>
    <name type="common">Mrigala</name>
    <dbReference type="NCBI Taxonomy" id="683832"/>
    <lineage>
        <taxon>Eukaryota</taxon>
        <taxon>Metazoa</taxon>
        <taxon>Chordata</taxon>
        <taxon>Craniata</taxon>
        <taxon>Vertebrata</taxon>
        <taxon>Euteleostomi</taxon>
        <taxon>Actinopterygii</taxon>
        <taxon>Neopterygii</taxon>
        <taxon>Teleostei</taxon>
        <taxon>Ostariophysi</taxon>
        <taxon>Cypriniformes</taxon>
        <taxon>Cyprinidae</taxon>
        <taxon>Labeoninae</taxon>
        <taxon>Labeonini</taxon>
        <taxon>Cirrhinus</taxon>
    </lineage>
</organism>
<dbReference type="EMBL" id="JAMKFB020000292">
    <property type="protein sequence ID" value="KAL0150567.1"/>
    <property type="molecule type" value="Genomic_DNA"/>
</dbReference>
<dbReference type="AlphaFoldDB" id="A0ABD0MP72"/>
<sequence>MLKLGPVLLLLWKICMQTAEADGESVREDVNDIMIGAGILHEDVPAVAESIVAEENLDIAMMIFLNSLYKKKETKEKPKAKKDVYKNYDNECSTVEDSDVKATVSRN</sequence>
<protein>
    <submittedName>
        <fullName evidence="2">Uncharacterized protein</fullName>
    </submittedName>
</protein>
<reference evidence="2 3" key="1">
    <citation type="submission" date="2024-05" db="EMBL/GenBank/DDBJ databases">
        <title>Genome sequencing and assembly of Indian major carp, Cirrhinus mrigala (Hamilton, 1822).</title>
        <authorList>
            <person name="Mohindra V."/>
            <person name="Chowdhury L.M."/>
            <person name="Lal K."/>
            <person name="Jena J.K."/>
        </authorList>
    </citation>
    <scope>NUCLEOTIDE SEQUENCE [LARGE SCALE GENOMIC DNA]</scope>
    <source>
        <strain evidence="2">CM1030</strain>
        <tissue evidence="2">Blood</tissue>
    </source>
</reference>
<dbReference type="Proteomes" id="UP001529510">
    <property type="component" value="Unassembled WGS sequence"/>
</dbReference>